<dbReference type="Gene3D" id="3.60.15.10">
    <property type="entry name" value="Ribonuclease Z/Hydroxyacylglutathione hydrolase-like"/>
    <property type="match status" value="1"/>
</dbReference>
<dbReference type="OrthoDB" id="4311043at2759"/>
<dbReference type="PANTHER" id="PTHR43546">
    <property type="entry name" value="UPF0173 METAL-DEPENDENT HYDROLASE MJ1163-RELATED"/>
    <property type="match status" value="1"/>
</dbReference>
<keyword evidence="3" id="KW-1185">Reference proteome</keyword>
<evidence type="ECO:0000313" key="2">
    <source>
        <dbReference type="EMBL" id="KAF2851804.1"/>
    </source>
</evidence>
<dbReference type="InterPro" id="IPR001279">
    <property type="entry name" value="Metallo-B-lactamas"/>
</dbReference>
<evidence type="ECO:0000259" key="1">
    <source>
        <dbReference type="Pfam" id="PF12706"/>
    </source>
</evidence>
<dbReference type="InterPro" id="IPR036866">
    <property type="entry name" value="RibonucZ/Hydroxyglut_hydro"/>
</dbReference>
<dbReference type="PANTHER" id="PTHR43546:SF8">
    <property type="entry name" value="METALLO-BETA-LACTAMASE DOMAIN-CONTAINING PROTEIN"/>
    <property type="match status" value="1"/>
</dbReference>
<dbReference type="EMBL" id="MU006301">
    <property type="protein sequence ID" value="KAF2851804.1"/>
    <property type="molecule type" value="Genomic_DNA"/>
</dbReference>
<organism evidence="2 3">
    <name type="scientific">Plenodomus tracheiphilus IPT5</name>
    <dbReference type="NCBI Taxonomy" id="1408161"/>
    <lineage>
        <taxon>Eukaryota</taxon>
        <taxon>Fungi</taxon>
        <taxon>Dikarya</taxon>
        <taxon>Ascomycota</taxon>
        <taxon>Pezizomycotina</taxon>
        <taxon>Dothideomycetes</taxon>
        <taxon>Pleosporomycetidae</taxon>
        <taxon>Pleosporales</taxon>
        <taxon>Pleosporineae</taxon>
        <taxon>Leptosphaeriaceae</taxon>
        <taxon>Plenodomus</taxon>
    </lineage>
</organism>
<protein>
    <recommendedName>
        <fullName evidence="1">Metallo-beta-lactamase domain-containing protein</fullName>
    </recommendedName>
</protein>
<dbReference type="InterPro" id="IPR050114">
    <property type="entry name" value="UPF0173_UPF0282_UlaG_hydrolase"/>
</dbReference>
<sequence length="343" mass="37609">MDATLEFFGATTFRLRANGITIFHDAWLDKPALMQRHLEIEEVKEADYIFISHAHFDHLPGADLLARSTGAIVVANCEAINLLRQAGVPETQLQPVSGGERLPLFTRAVRASALRSTCALAPGPPGAPPVPHPALAALAVHVWPSLHCLMPGTSHADIPDIFDAGKEYHGEASQYTCTADITRGMQYGLMRLSEIVPPEHMDEKMKAFVDYMSDTKRNVMSNCDGGQLMYNILVGDKSILFNSHLGAYEGIMRSLEPKPEVVVLGIAGRANLNGRPYNGSAAQFAVKQVEWLGKPEKVIWCLHDESLIAPFRVDTSAATEAIETETKAEVVELSYAKPYTLFR</sequence>
<gene>
    <name evidence="2" type="ORF">T440DRAFT_507199</name>
</gene>
<accession>A0A6A7B8W6</accession>
<name>A0A6A7B8W6_9PLEO</name>
<proteinExistence type="predicted"/>
<evidence type="ECO:0000313" key="3">
    <source>
        <dbReference type="Proteomes" id="UP000799423"/>
    </source>
</evidence>
<dbReference type="AlphaFoldDB" id="A0A6A7B8W6"/>
<dbReference type="Proteomes" id="UP000799423">
    <property type="component" value="Unassembled WGS sequence"/>
</dbReference>
<dbReference type="Pfam" id="PF12706">
    <property type="entry name" value="Lactamase_B_2"/>
    <property type="match status" value="1"/>
</dbReference>
<reference evidence="2" key="1">
    <citation type="submission" date="2020-01" db="EMBL/GenBank/DDBJ databases">
        <authorList>
            <consortium name="DOE Joint Genome Institute"/>
            <person name="Haridas S."/>
            <person name="Albert R."/>
            <person name="Binder M."/>
            <person name="Bloem J."/>
            <person name="Labutti K."/>
            <person name="Salamov A."/>
            <person name="Andreopoulos B."/>
            <person name="Baker S.E."/>
            <person name="Barry K."/>
            <person name="Bills G."/>
            <person name="Bluhm B.H."/>
            <person name="Cannon C."/>
            <person name="Castanera R."/>
            <person name="Culley D.E."/>
            <person name="Daum C."/>
            <person name="Ezra D."/>
            <person name="Gonzalez J.B."/>
            <person name="Henrissat B."/>
            <person name="Kuo A."/>
            <person name="Liang C."/>
            <person name="Lipzen A."/>
            <person name="Lutzoni F."/>
            <person name="Magnuson J."/>
            <person name="Mondo S."/>
            <person name="Nolan M."/>
            <person name="Ohm R."/>
            <person name="Pangilinan J."/>
            <person name="Park H.-J."/>
            <person name="Ramirez L."/>
            <person name="Alfaro M."/>
            <person name="Sun H."/>
            <person name="Tritt A."/>
            <person name="Yoshinaga Y."/>
            <person name="Zwiers L.-H."/>
            <person name="Turgeon B.G."/>
            <person name="Goodwin S.B."/>
            <person name="Spatafora J.W."/>
            <person name="Crous P.W."/>
            <person name="Grigoriev I.V."/>
        </authorList>
    </citation>
    <scope>NUCLEOTIDE SEQUENCE</scope>
    <source>
        <strain evidence="2">IPT5</strain>
    </source>
</reference>
<dbReference type="SUPFAM" id="SSF56281">
    <property type="entry name" value="Metallo-hydrolase/oxidoreductase"/>
    <property type="match status" value="1"/>
</dbReference>
<feature type="domain" description="Metallo-beta-lactamase" evidence="1">
    <location>
        <begin position="23"/>
        <end position="97"/>
    </location>
</feature>